<dbReference type="AlphaFoldDB" id="A0A7W2M4P6"/>
<sequence>MKILILYTYNKGLLSEFFQELSGKLNTDGFEVVNFYLKHHKNYFEQNGVAVYGERRGNFVHNYKVIYQIIKKTKPDVIISNFSYINPAILFGKLLRVKHNIAWFHTAYGHTKPSWLKVLNKMMYLNMANWVLTNSKSLQKEMHSIYKVSKRKTRCIPFWTNISNYCSQSKSLSIKKSDSVINIGCPGRLLADKNHSMVIEAVYRLKKTHTSPMRLYIAGNGSYRNKLETLVKDLKLEQEVVFLGLLNVNEMAAYYEAMDVVVLPSFHEAFGLVFIEAIALGTPVLVSKAFGALDFINSQKFPLEDYTFNPQEPHELIYKLAPYLNHRGFNADYFKTMYSETFEKEVIYKKIKAVILNQKLDN</sequence>
<feature type="domain" description="Glycosyltransferase subfamily 4-like N-terminal" evidence="2">
    <location>
        <begin position="19"/>
        <end position="157"/>
    </location>
</feature>
<feature type="domain" description="Glycosyl transferase family 1" evidence="1">
    <location>
        <begin position="183"/>
        <end position="326"/>
    </location>
</feature>
<accession>A0A7W2M4P6</accession>
<gene>
    <name evidence="3" type="ORF">H3Z82_08090</name>
</gene>
<proteinExistence type="predicted"/>
<dbReference type="RefSeq" id="WP_182204630.1">
    <property type="nucleotide sequence ID" value="NZ_JACGLT010000005.1"/>
</dbReference>
<keyword evidence="3" id="KW-0808">Transferase</keyword>
<protein>
    <submittedName>
        <fullName evidence="3">Glycosyltransferase</fullName>
    </submittedName>
</protein>
<dbReference type="Proteomes" id="UP000541857">
    <property type="component" value="Unassembled WGS sequence"/>
</dbReference>
<dbReference type="PANTHER" id="PTHR45947:SF3">
    <property type="entry name" value="SULFOQUINOVOSYL TRANSFERASE SQD2"/>
    <property type="match status" value="1"/>
</dbReference>
<dbReference type="Pfam" id="PF00534">
    <property type="entry name" value="Glycos_transf_1"/>
    <property type="match status" value="1"/>
</dbReference>
<name>A0A7W2M4P6_9FLAO</name>
<evidence type="ECO:0000259" key="1">
    <source>
        <dbReference type="Pfam" id="PF00534"/>
    </source>
</evidence>
<dbReference type="EMBL" id="JACGLT010000005">
    <property type="protein sequence ID" value="MBA6152679.1"/>
    <property type="molecule type" value="Genomic_DNA"/>
</dbReference>
<comment type="caution">
    <text evidence="3">The sequence shown here is derived from an EMBL/GenBank/DDBJ whole genome shotgun (WGS) entry which is preliminary data.</text>
</comment>
<dbReference type="CDD" id="cd03811">
    <property type="entry name" value="GT4_GT28_WabH-like"/>
    <property type="match status" value="1"/>
</dbReference>
<dbReference type="Gene3D" id="3.40.50.2000">
    <property type="entry name" value="Glycogen Phosphorylase B"/>
    <property type="match status" value="2"/>
</dbReference>
<dbReference type="GO" id="GO:0016757">
    <property type="term" value="F:glycosyltransferase activity"/>
    <property type="evidence" value="ECO:0007669"/>
    <property type="project" value="InterPro"/>
</dbReference>
<dbReference type="InterPro" id="IPR028098">
    <property type="entry name" value="Glyco_trans_4-like_N"/>
</dbReference>
<reference evidence="3 4" key="1">
    <citation type="submission" date="2020-07" db="EMBL/GenBank/DDBJ databases">
        <title>Bacterium isolated from marine sediment.</title>
        <authorList>
            <person name="Shang D."/>
        </authorList>
    </citation>
    <scope>NUCLEOTIDE SEQUENCE [LARGE SCALE GENOMIC DNA]</scope>
    <source>
        <strain evidence="3 4">F6074</strain>
    </source>
</reference>
<evidence type="ECO:0000313" key="3">
    <source>
        <dbReference type="EMBL" id="MBA6152679.1"/>
    </source>
</evidence>
<dbReference type="InterPro" id="IPR050194">
    <property type="entry name" value="Glycosyltransferase_grp1"/>
</dbReference>
<evidence type="ECO:0000259" key="2">
    <source>
        <dbReference type="Pfam" id="PF13439"/>
    </source>
</evidence>
<dbReference type="PANTHER" id="PTHR45947">
    <property type="entry name" value="SULFOQUINOVOSYL TRANSFERASE SQD2"/>
    <property type="match status" value="1"/>
</dbReference>
<dbReference type="InterPro" id="IPR001296">
    <property type="entry name" value="Glyco_trans_1"/>
</dbReference>
<keyword evidence="4" id="KW-1185">Reference proteome</keyword>
<organism evidence="3 4">
    <name type="scientific">Gelidibacter maritimus</name>
    <dbReference type="NCBI Taxonomy" id="2761487"/>
    <lineage>
        <taxon>Bacteria</taxon>
        <taxon>Pseudomonadati</taxon>
        <taxon>Bacteroidota</taxon>
        <taxon>Flavobacteriia</taxon>
        <taxon>Flavobacteriales</taxon>
        <taxon>Flavobacteriaceae</taxon>
        <taxon>Gelidibacter</taxon>
    </lineage>
</organism>
<dbReference type="SUPFAM" id="SSF53756">
    <property type="entry name" value="UDP-Glycosyltransferase/glycogen phosphorylase"/>
    <property type="match status" value="1"/>
</dbReference>
<dbReference type="Pfam" id="PF13439">
    <property type="entry name" value="Glyco_transf_4"/>
    <property type="match status" value="1"/>
</dbReference>
<evidence type="ECO:0000313" key="4">
    <source>
        <dbReference type="Proteomes" id="UP000541857"/>
    </source>
</evidence>